<accession>A0ABQ9DUJ7</accession>
<dbReference type="Proteomes" id="UP001145742">
    <property type="component" value="Unassembled WGS sequence"/>
</dbReference>
<evidence type="ECO:0000313" key="1">
    <source>
        <dbReference type="EMBL" id="KAJ7425826.1"/>
    </source>
</evidence>
<keyword evidence="2" id="KW-1185">Reference proteome</keyword>
<name>A0ABQ9DUJ7_9PASS</name>
<reference evidence="1" key="1">
    <citation type="submission" date="2019-10" db="EMBL/GenBank/DDBJ databases">
        <authorList>
            <person name="Soares A.E.R."/>
            <person name="Aleixo A."/>
            <person name="Schneider P."/>
            <person name="Miyaki C.Y."/>
            <person name="Schneider M.P."/>
            <person name="Mello C."/>
            <person name="Vasconcelos A.T.R."/>
        </authorList>
    </citation>
    <scope>NUCLEOTIDE SEQUENCE</scope>
    <source>
        <tissue evidence="1">Muscle</tissue>
    </source>
</reference>
<dbReference type="EMBL" id="WHWB01032380">
    <property type="protein sequence ID" value="KAJ7425826.1"/>
    <property type="molecule type" value="Genomic_DNA"/>
</dbReference>
<gene>
    <name evidence="1" type="ORF">WISP_20360</name>
</gene>
<organism evidence="1 2">
    <name type="scientific">Willisornis vidua</name>
    <name type="common">Xingu scale-backed antbird</name>
    <dbReference type="NCBI Taxonomy" id="1566151"/>
    <lineage>
        <taxon>Eukaryota</taxon>
        <taxon>Metazoa</taxon>
        <taxon>Chordata</taxon>
        <taxon>Craniata</taxon>
        <taxon>Vertebrata</taxon>
        <taxon>Euteleostomi</taxon>
        <taxon>Archelosauria</taxon>
        <taxon>Archosauria</taxon>
        <taxon>Dinosauria</taxon>
        <taxon>Saurischia</taxon>
        <taxon>Theropoda</taxon>
        <taxon>Coelurosauria</taxon>
        <taxon>Aves</taxon>
        <taxon>Neognathae</taxon>
        <taxon>Neoaves</taxon>
        <taxon>Telluraves</taxon>
        <taxon>Australaves</taxon>
        <taxon>Passeriformes</taxon>
        <taxon>Thamnophilidae</taxon>
        <taxon>Willisornis</taxon>
    </lineage>
</organism>
<evidence type="ECO:0000313" key="2">
    <source>
        <dbReference type="Proteomes" id="UP001145742"/>
    </source>
</evidence>
<dbReference type="PANTHER" id="PTHR33332">
    <property type="entry name" value="REVERSE TRANSCRIPTASE DOMAIN-CONTAINING PROTEIN"/>
    <property type="match status" value="1"/>
</dbReference>
<sequence length="156" mass="17617">MPIYKKGLKEDPGNYRPVSLTLVPEILEQVTMSAIMWHMQDNQGIRSCQHEFVKGSRLLEKLAAHGLDTYTVLWVKYWLVGDQCMLCQFADDTKLSGNVDLLEDLDRLYQWAKTSSLSFNKAKCWVLNLGHNNPVLQAWGRVAGELPSGKHPGSAD</sequence>
<protein>
    <submittedName>
        <fullName evidence="1">Rna-directed dna polymerase from mobile element jockey-like</fullName>
    </submittedName>
</protein>
<comment type="caution">
    <text evidence="1">The sequence shown here is derived from an EMBL/GenBank/DDBJ whole genome shotgun (WGS) entry which is preliminary data.</text>
</comment>
<proteinExistence type="predicted"/>